<protein>
    <submittedName>
        <fullName evidence="1">Uncharacterized protein</fullName>
    </submittedName>
</protein>
<gene>
    <name evidence="1" type="ORF">ACPOL_2142</name>
</gene>
<evidence type="ECO:0000313" key="2">
    <source>
        <dbReference type="Proteomes" id="UP000253606"/>
    </source>
</evidence>
<reference evidence="1 2" key="1">
    <citation type="journal article" date="2018" name="Front. Microbiol.">
        <title>Hydrolytic Capabilities as a Key to Environmental Success: Chitinolytic and Cellulolytic Acidobacteria From Acidic Sub-arctic Soils and Boreal Peatlands.</title>
        <authorList>
            <person name="Belova S.E."/>
            <person name="Ravin N.V."/>
            <person name="Pankratov T.A."/>
            <person name="Rakitin A.L."/>
            <person name="Ivanova A.A."/>
            <person name="Beletsky A.V."/>
            <person name="Mardanov A.V."/>
            <person name="Sinninghe Damste J.S."/>
            <person name="Dedysh S.N."/>
        </authorList>
    </citation>
    <scope>NUCLEOTIDE SEQUENCE [LARGE SCALE GENOMIC DNA]</scope>
    <source>
        <strain evidence="1 2">SBC82</strain>
    </source>
</reference>
<sequence>MAVFATVSCNGTQYDIQFDPPSPPPAIPLQGEISITLDQSIVSDCFVQFDQPVLQGTQPLSAHTPVKLSRGQTIPKFYVTQPPSPPYTVNMKAGSDSIGPWCTPHPITVSR</sequence>
<name>A0A2Z5FYL8_9BACT</name>
<accession>A0A2Z5FYL8</accession>
<evidence type="ECO:0000313" key="1">
    <source>
        <dbReference type="EMBL" id="AXC11466.1"/>
    </source>
</evidence>
<keyword evidence="2" id="KW-1185">Reference proteome</keyword>
<organism evidence="1 2">
    <name type="scientific">Acidisarcina polymorpha</name>
    <dbReference type="NCBI Taxonomy" id="2211140"/>
    <lineage>
        <taxon>Bacteria</taxon>
        <taxon>Pseudomonadati</taxon>
        <taxon>Acidobacteriota</taxon>
        <taxon>Terriglobia</taxon>
        <taxon>Terriglobales</taxon>
        <taxon>Acidobacteriaceae</taxon>
        <taxon>Acidisarcina</taxon>
    </lineage>
</organism>
<dbReference type="EMBL" id="CP030840">
    <property type="protein sequence ID" value="AXC11466.1"/>
    <property type="molecule type" value="Genomic_DNA"/>
</dbReference>
<dbReference type="RefSeq" id="WP_114206916.1">
    <property type="nucleotide sequence ID" value="NZ_CP030840.1"/>
</dbReference>
<proteinExistence type="predicted"/>
<dbReference type="Proteomes" id="UP000253606">
    <property type="component" value="Chromosome"/>
</dbReference>
<dbReference type="AlphaFoldDB" id="A0A2Z5FYL8"/>
<dbReference type="KEGG" id="abas:ACPOL_2142"/>